<sequence length="337" mass="37529">MELLTAKTLVVILLALLRLFSGLVPLCFTKQLKRWTSVDNPNRQRVDITVSLCLSLGGGVLLATCFIHMIPEVRHSIETHSAHSSHHFPFTELLVCIGFFIVYIVEESVRHCLQTRRGAKSGSKSNHVEVPWTTKSRAEVTPLDSNSKPGTGGDHNNHSHHPHIHTLPPLGTSATCEHTSSEHIHSLRSFLVVLALSFHSVMEGKRDLALNLFCARRVFSGISLVFVTEKKLGGNSWLLYWFGRNSVYLNVKFDHHVSYPIDRLTSGLAAGTILYVTFFEVLDKERKRDSTPGLIKLAFVILGFCLMICLEVMGGHSHSDHSEISCNTTCNSTLLQP</sequence>
<feature type="transmembrane region" description="Helical" evidence="6">
    <location>
        <begin position="90"/>
        <end position="106"/>
    </location>
</feature>
<dbReference type="GO" id="GO:0005886">
    <property type="term" value="C:plasma membrane"/>
    <property type="evidence" value="ECO:0007669"/>
    <property type="project" value="TreeGrafter"/>
</dbReference>
<evidence type="ECO:0000256" key="5">
    <source>
        <dbReference type="SAM" id="MobiDB-lite"/>
    </source>
</evidence>
<dbReference type="GO" id="GO:0005385">
    <property type="term" value="F:zinc ion transmembrane transporter activity"/>
    <property type="evidence" value="ECO:0007669"/>
    <property type="project" value="TreeGrafter"/>
</dbReference>
<dbReference type="AlphaFoldDB" id="A0A3Q0IT91"/>
<protein>
    <submittedName>
        <fullName evidence="8">Zinc transporter ZIP1-like</fullName>
    </submittedName>
</protein>
<keyword evidence="4 6" id="KW-0472">Membrane</keyword>
<dbReference type="RefSeq" id="XP_026679487.1">
    <property type="nucleotide sequence ID" value="XM_026823686.1"/>
</dbReference>
<feature type="transmembrane region" description="Helical" evidence="6">
    <location>
        <begin position="294"/>
        <end position="313"/>
    </location>
</feature>
<dbReference type="PANTHER" id="PTHR11040">
    <property type="entry name" value="ZINC/IRON TRANSPORTER"/>
    <property type="match status" value="1"/>
</dbReference>
<comment type="subcellular location">
    <subcellularLocation>
        <location evidence="1">Membrane</location>
        <topology evidence="1">Multi-pass membrane protein</topology>
    </subcellularLocation>
</comment>
<keyword evidence="7" id="KW-1185">Reference proteome</keyword>
<evidence type="ECO:0000256" key="6">
    <source>
        <dbReference type="SAM" id="Phobius"/>
    </source>
</evidence>
<dbReference type="STRING" id="121845.A0A3Q0IT91"/>
<evidence type="ECO:0000313" key="7">
    <source>
        <dbReference type="Proteomes" id="UP000079169"/>
    </source>
</evidence>
<evidence type="ECO:0000256" key="4">
    <source>
        <dbReference type="ARBA" id="ARBA00023136"/>
    </source>
</evidence>
<keyword evidence="2 6" id="KW-0812">Transmembrane</keyword>
<evidence type="ECO:0000256" key="3">
    <source>
        <dbReference type="ARBA" id="ARBA00022989"/>
    </source>
</evidence>
<evidence type="ECO:0000256" key="1">
    <source>
        <dbReference type="ARBA" id="ARBA00004141"/>
    </source>
</evidence>
<feature type="transmembrane region" description="Helical" evidence="6">
    <location>
        <begin position="48"/>
        <end position="70"/>
    </location>
</feature>
<feature type="transmembrane region" description="Helical" evidence="6">
    <location>
        <begin position="6"/>
        <end position="28"/>
    </location>
</feature>
<name>A0A3Q0IT91_DIACI</name>
<keyword evidence="3 6" id="KW-1133">Transmembrane helix</keyword>
<proteinExistence type="predicted"/>
<dbReference type="KEGG" id="dci:103509309"/>
<gene>
    <name evidence="8" type="primary">LOC103509309</name>
</gene>
<accession>A0A3Q0IT91</accession>
<evidence type="ECO:0000256" key="2">
    <source>
        <dbReference type="ARBA" id="ARBA00022692"/>
    </source>
</evidence>
<dbReference type="GeneID" id="103509309"/>
<organism evidence="7 8">
    <name type="scientific">Diaphorina citri</name>
    <name type="common">Asian citrus psyllid</name>
    <dbReference type="NCBI Taxonomy" id="121845"/>
    <lineage>
        <taxon>Eukaryota</taxon>
        <taxon>Metazoa</taxon>
        <taxon>Ecdysozoa</taxon>
        <taxon>Arthropoda</taxon>
        <taxon>Hexapoda</taxon>
        <taxon>Insecta</taxon>
        <taxon>Pterygota</taxon>
        <taxon>Neoptera</taxon>
        <taxon>Paraneoptera</taxon>
        <taxon>Hemiptera</taxon>
        <taxon>Sternorrhyncha</taxon>
        <taxon>Psylloidea</taxon>
        <taxon>Psyllidae</taxon>
        <taxon>Diaphorininae</taxon>
        <taxon>Diaphorina</taxon>
    </lineage>
</organism>
<dbReference type="InterPro" id="IPR003689">
    <property type="entry name" value="ZIP"/>
</dbReference>
<dbReference type="Pfam" id="PF02535">
    <property type="entry name" value="Zip"/>
    <property type="match status" value="1"/>
</dbReference>
<dbReference type="PaxDb" id="121845-A0A3Q0IT91"/>
<dbReference type="Proteomes" id="UP000079169">
    <property type="component" value="Unplaced"/>
</dbReference>
<reference evidence="8" key="1">
    <citation type="submission" date="2025-08" db="UniProtKB">
        <authorList>
            <consortium name="RefSeq"/>
        </authorList>
    </citation>
    <scope>IDENTIFICATION</scope>
</reference>
<feature type="region of interest" description="Disordered" evidence="5">
    <location>
        <begin position="139"/>
        <end position="164"/>
    </location>
</feature>
<dbReference type="PANTHER" id="PTHR11040:SF203">
    <property type="entry name" value="FI18611P1-RELATED"/>
    <property type="match status" value="1"/>
</dbReference>
<evidence type="ECO:0000313" key="8">
    <source>
        <dbReference type="RefSeq" id="XP_026679487.1"/>
    </source>
</evidence>